<feature type="domain" description="N-acetyltransferase" evidence="1">
    <location>
        <begin position="143"/>
        <end position="278"/>
    </location>
</feature>
<dbReference type="PROSITE" id="PS51186">
    <property type="entry name" value="GNAT"/>
    <property type="match status" value="1"/>
</dbReference>
<reference evidence="3" key="1">
    <citation type="submission" date="2014-08" db="EMBL/GenBank/DDBJ databases">
        <title>Complete genome sequence of Streptomyces lividans TK24.</title>
        <authorList>
            <consortium name="StrepSynth"/>
            <person name="Ruckert C."/>
            <person name="Fridjonson O.H."/>
            <person name="Lambert C."/>
            <person name="van Wezel G.P."/>
            <person name="Bernaerts K."/>
            <person name="Anne J."/>
            <person name="Economou A."/>
            <person name="Kalinowski J."/>
        </authorList>
    </citation>
    <scope>NUCLEOTIDE SEQUENCE [LARGE SCALE GENOMIC DNA]</scope>
    <source>
        <strain evidence="3">TK24</strain>
    </source>
</reference>
<organism evidence="2 3">
    <name type="scientific">Streptomyces lividans TK24</name>
    <dbReference type="NCBI Taxonomy" id="457428"/>
    <lineage>
        <taxon>Bacteria</taxon>
        <taxon>Bacillati</taxon>
        <taxon>Actinomycetota</taxon>
        <taxon>Actinomycetes</taxon>
        <taxon>Kitasatosporales</taxon>
        <taxon>Streptomycetaceae</taxon>
        <taxon>Streptomyces</taxon>
    </lineage>
</organism>
<dbReference type="InterPro" id="IPR051554">
    <property type="entry name" value="Acetyltransferase_Eis"/>
</dbReference>
<dbReference type="Proteomes" id="UP000028682">
    <property type="component" value="Chromosome"/>
</dbReference>
<dbReference type="PANTHER" id="PTHR37817">
    <property type="entry name" value="N-ACETYLTRANSFERASE EIS"/>
    <property type="match status" value="1"/>
</dbReference>
<evidence type="ECO:0000259" key="1">
    <source>
        <dbReference type="PROSITE" id="PS51186"/>
    </source>
</evidence>
<protein>
    <submittedName>
        <fullName evidence="2">Acetyltransferase</fullName>
    </submittedName>
</protein>
<dbReference type="InterPro" id="IPR016181">
    <property type="entry name" value="Acyl_CoA_acyltransferase"/>
</dbReference>
<dbReference type="RefSeq" id="WP_003971993.1">
    <property type="nucleotide sequence ID" value="NZ_CP009124.1"/>
</dbReference>
<gene>
    <name evidence="2" type="ORF">SLIV_03530</name>
</gene>
<dbReference type="Gene3D" id="3.40.630.30">
    <property type="match status" value="1"/>
</dbReference>
<keyword evidence="3" id="KW-1185">Reference proteome</keyword>
<proteinExistence type="predicted"/>
<evidence type="ECO:0000313" key="3">
    <source>
        <dbReference type="Proteomes" id="UP000028682"/>
    </source>
</evidence>
<name>A0ABM5QVC2_STRLI</name>
<dbReference type="EMBL" id="CP009124">
    <property type="protein sequence ID" value="AIJ11730.1"/>
    <property type="molecule type" value="Genomic_DNA"/>
</dbReference>
<evidence type="ECO:0000313" key="2">
    <source>
        <dbReference type="EMBL" id="AIJ11730.1"/>
    </source>
</evidence>
<dbReference type="Pfam" id="PF00583">
    <property type="entry name" value="Acetyltransf_1"/>
    <property type="match status" value="1"/>
</dbReference>
<dbReference type="CDD" id="cd04301">
    <property type="entry name" value="NAT_SF"/>
    <property type="match status" value="1"/>
</dbReference>
<accession>A0ABM5QVC2</accession>
<dbReference type="PANTHER" id="PTHR37817:SF1">
    <property type="entry name" value="N-ACETYLTRANSFERASE EIS"/>
    <property type="match status" value="1"/>
</dbReference>
<sequence>MVDSTGAAGTSHDAVRLQDGVAASPAMASVFANFRQYLMGWGAADRSDLGVDLFRSGLAAPQFNGVVRVRSTAGTDVAAVRRELAGVPWWWWVGPDSPEETADVLRHHGGRQLTVMPVMVRPLGAPVAGHDRPDDDARTRSGLRVEPVRDGGRLRELVRTYRTSMGIGPGPEAGMVRAESQRGDNADIVRLAAVLDGRVVGTTVLITAHSVAGIFLVHVAAELRRQGVATALTSAALRVGRERGMHFAALVASPAGEPLYRRFGFTAAYRYRLFDFPD</sequence>
<dbReference type="InterPro" id="IPR000182">
    <property type="entry name" value="GNAT_dom"/>
</dbReference>
<dbReference type="SUPFAM" id="SSF55729">
    <property type="entry name" value="Acyl-CoA N-acyltransferases (Nat)"/>
    <property type="match status" value="1"/>
</dbReference>